<dbReference type="CDD" id="cd14728">
    <property type="entry name" value="Ere-like"/>
    <property type="match status" value="1"/>
</dbReference>
<dbReference type="STRING" id="1179773.BN6_40490"/>
<dbReference type="BioCyc" id="SESP1179773:BN6_RS19590-MONOMER"/>
<organism evidence="1 2">
    <name type="scientific">Saccharothrix espanaensis (strain ATCC 51144 / DSM 44229 / JCM 9112 / NBRC 15066 / NRRL 15764)</name>
    <dbReference type="NCBI Taxonomy" id="1179773"/>
    <lineage>
        <taxon>Bacteria</taxon>
        <taxon>Bacillati</taxon>
        <taxon>Actinomycetota</taxon>
        <taxon>Actinomycetes</taxon>
        <taxon>Pseudonocardiales</taxon>
        <taxon>Pseudonocardiaceae</taxon>
        <taxon>Saccharothrix</taxon>
    </lineage>
</organism>
<sequence>MTHPAGVPVDGPHGFGPAVERVLPHLPRLLAFGEPMHGEDEFLRYRNALLAHLVAHAGFRAIAIESSCLHARLVDDYVRHGRGDLDHVMRHGFTHTFGGCPANRELVRLLAEHNRTADEPVRFHGFDAPIEMMGADSPRTALAALHRFLDARVDHLPVTWDRIDALLGADARWNDPAAALDPARSVGGSAEARELRLITDDLRWLLAGRTPESAAEPDDLRDAELAARTAAGLLAYHAGMAEDSPDRVARLLSVRDTMMAENLLALDAPTLVFAHNQHLHRGVVHWRLGDLDLRWHSAGALVAHRLGDDYAVIGSAIGTAEHHGIPAPEPDTVEGVLAALPGTARLVAARDLPRAARPRSTGNHSHFPLDPARPDDYDAVLMLREAAHSG</sequence>
<accession>K0JU37</accession>
<proteinExistence type="predicted"/>
<dbReference type="RefSeq" id="WP_015101447.1">
    <property type="nucleotide sequence ID" value="NC_019673.1"/>
</dbReference>
<dbReference type="AlphaFoldDB" id="K0JU37"/>
<dbReference type="Proteomes" id="UP000006281">
    <property type="component" value="Chromosome"/>
</dbReference>
<dbReference type="Pfam" id="PF05139">
    <property type="entry name" value="Erythro_esteras"/>
    <property type="match status" value="1"/>
</dbReference>
<dbReference type="Gene3D" id="3.40.1660.10">
    <property type="entry name" value="EreA-like (biosynthetic domain)"/>
    <property type="match status" value="1"/>
</dbReference>
<evidence type="ECO:0000313" key="1">
    <source>
        <dbReference type="EMBL" id="CCH31335.1"/>
    </source>
</evidence>
<dbReference type="SUPFAM" id="SSF159501">
    <property type="entry name" value="EreA/ChaN-like"/>
    <property type="match status" value="1"/>
</dbReference>
<protein>
    <submittedName>
        <fullName evidence="1">Erythromycin esterase</fullName>
    </submittedName>
</protein>
<gene>
    <name evidence="1" type="ordered locus">BN6_40490</name>
</gene>
<dbReference type="PANTHER" id="PTHR31299">
    <property type="entry name" value="ESTERASE, PUTATIVE (AFU_ORTHOLOGUE AFUA_1G05850)-RELATED"/>
    <property type="match status" value="1"/>
</dbReference>
<dbReference type="Gene3D" id="1.20.1440.30">
    <property type="entry name" value="Biosynthetic Protein domain"/>
    <property type="match status" value="1"/>
</dbReference>
<dbReference type="Gene3D" id="3.30.1870.10">
    <property type="entry name" value="EreA-like, domain 2"/>
    <property type="match status" value="1"/>
</dbReference>
<name>K0JU37_SACES</name>
<dbReference type="EMBL" id="HE804045">
    <property type="protein sequence ID" value="CCH31335.1"/>
    <property type="molecule type" value="Genomic_DNA"/>
</dbReference>
<keyword evidence="2" id="KW-1185">Reference proteome</keyword>
<dbReference type="PANTHER" id="PTHR31299:SF0">
    <property type="entry name" value="ESTERASE, PUTATIVE (AFU_ORTHOLOGUE AFUA_1G05850)-RELATED"/>
    <property type="match status" value="1"/>
</dbReference>
<dbReference type="PATRIC" id="fig|1179773.3.peg.4053"/>
<dbReference type="InterPro" id="IPR052036">
    <property type="entry name" value="Hydrolase/PRTase-associated"/>
</dbReference>
<dbReference type="HOGENOM" id="CLU_039169_0_0_11"/>
<dbReference type="KEGG" id="sesp:BN6_40490"/>
<dbReference type="OrthoDB" id="4329964at2"/>
<reference evidence="1 2" key="1">
    <citation type="journal article" date="2012" name="BMC Genomics">
        <title>Complete genome sequence of Saccharothrix espanaensis DSM 44229T and comparison to the other completely sequenced Pseudonocardiaceae.</title>
        <authorList>
            <person name="Strobel T."/>
            <person name="Al-Dilaimi A."/>
            <person name="Blom J."/>
            <person name="Gessner A."/>
            <person name="Kalinowski J."/>
            <person name="Luzhetska M."/>
            <person name="Puhler A."/>
            <person name="Szczepanowski R."/>
            <person name="Bechthold A."/>
            <person name="Ruckert C."/>
        </authorList>
    </citation>
    <scope>NUCLEOTIDE SEQUENCE [LARGE SCALE GENOMIC DNA]</scope>
    <source>
        <strain evidence="2">ATCC 51144 / DSM 44229 / JCM 9112 / NBRC 15066 / NRRL 15764</strain>
    </source>
</reference>
<dbReference type="eggNOG" id="COG2312">
    <property type="taxonomic scope" value="Bacteria"/>
</dbReference>
<dbReference type="GO" id="GO:0046677">
    <property type="term" value="P:response to antibiotic"/>
    <property type="evidence" value="ECO:0007669"/>
    <property type="project" value="InterPro"/>
</dbReference>
<evidence type="ECO:0000313" key="2">
    <source>
        <dbReference type="Proteomes" id="UP000006281"/>
    </source>
</evidence>
<dbReference type="InterPro" id="IPR007815">
    <property type="entry name" value="Emycin_Estase"/>
</dbReference>